<evidence type="ECO:0000313" key="2">
    <source>
        <dbReference type="Proteomes" id="UP001454036"/>
    </source>
</evidence>
<sequence>MEGVFKTAYFMARGQIVRHVACGHSGCCNLRSSPSLIRSWLRFFRLCTFLVTNQVATFPPHEPKFHTTLLKETYTKDSQREYIHPHFVVANVSKEYDPIRPQLQLPSHGKGKHLCLFKNRLDLTISPCDCSRTLEASPQVSRAGKMEKIFEEDEVERE</sequence>
<keyword evidence="2" id="KW-1185">Reference proteome</keyword>
<name>A0AAV3RJX7_LITER</name>
<reference evidence="1 2" key="1">
    <citation type="submission" date="2024-01" db="EMBL/GenBank/DDBJ databases">
        <title>The complete chloroplast genome sequence of Lithospermum erythrorhizon: insights into the phylogenetic relationship among Boraginaceae species and the maternal lineages of purple gromwells.</title>
        <authorList>
            <person name="Okada T."/>
            <person name="Watanabe K."/>
        </authorList>
    </citation>
    <scope>NUCLEOTIDE SEQUENCE [LARGE SCALE GENOMIC DNA]</scope>
</reference>
<proteinExistence type="predicted"/>
<protein>
    <submittedName>
        <fullName evidence="1">Uncharacterized protein</fullName>
    </submittedName>
</protein>
<accession>A0AAV3RJX7</accession>
<dbReference type="AlphaFoldDB" id="A0AAV3RJX7"/>
<dbReference type="Proteomes" id="UP001454036">
    <property type="component" value="Unassembled WGS sequence"/>
</dbReference>
<dbReference type="EMBL" id="BAABME010009963">
    <property type="protein sequence ID" value="GAA0176130.1"/>
    <property type="molecule type" value="Genomic_DNA"/>
</dbReference>
<comment type="caution">
    <text evidence="1">The sequence shown here is derived from an EMBL/GenBank/DDBJ whole genome shotgun (WGS) entry which is preliminary data.</text>
</comment>
<organism evidence="1 2">
    <name type="scientific">Lithospermum erythrorhizon</name>
    <name type="common">Purple gromwell</name>
    <name type="synonym">Lithospermum officinale var. erythrorhizon</name>
    <dbReference type="NCBI Taxonomy" id="34254"/>
    <lineage>
        <taxon>Eukaryota</taxon>
        <taxon>Viridiplantae</taxon>
        <taxon>Streptophyta</taxon>
        <taxon>Embryophyta</taxon>
        <taxon>Tracheophyta</taxon>
        <taxon>Spermatophyta</taxon>
        <taxon>Magnoliopsida</taxon>
        <taxon>eudicotyledons</taxon>
        <taxon>Gunneridae</taxon>
        <taxon>Pentapetalae</taxon>
        <taxon>asterids</taxon>
        <taxon>lamiids</taxon>
        <taxon>Boraginales</taxon>
        <taxon>Boraginaceae</taxon>
        <taxon>Boraginoideae</taxon>
        <taxon>Lithospermeae</taxon>
        <taxon>Lithospermum</taxon>
    </lineage>
</organism>
<evidence type="ECO:0000313" key="1">
    <source>
        <dbReference type="EMBL" id="GAA0176130.1"/>
    </source>
</evidence>
<gene>
    <name evidence="1" type="ORF">LIER_29180</name>
</gene>